<dbReference type="HOGENOM" id="CLU_505383_0_0_1"/>
<accession>A0A0C3AFC6</accession>
<keyword evidence="2" id="KW-0472">Membrane</keyword>
<evidence type="ECO:0000259" key="3">
    <source>
        <dbReference type="PROSITE" id="PS50011"/>
    </source>
</evidence>
<keyword evidence="2" id="KW-1133">Transmembrane helix</keyword>
<dbReference type="SUPFAM" id="SSF56112">
    <property type="entry name" value="Protein kinase-like (PK-like)"/>
    <property type="match status" value="1"/>
</dbReference>
<feature type="domain" description="Protein kinase" evidence="3">
    <location>
        <begin position="439"/>
        <end position="591"/>
    </location>
</feature>
<dbReference type="Proteomes" id="UP000053989">
    <property type="component" value="Unassembled WGS sequence"/>
</dbReference>
<feature type="binding site" evidence="1">
    <location>
        <position position="471"/>
    </location>
    <ligand>
        <name>ATP</name>
        <dbReference type="ChEBI" id="CHEBI:30616"/>
    </ligand>
</feature>
<protein>
    <recommendedName>
        <fullName evidence="3">Protein kinase domain-containing protein</fullName>
    </recommendedName>
</protein>
<evidence type="ECO:0000256" key="1">
    <source>
        <dbReference type="PROSITE-ProRule" id="PRU10141"/>
    </source>
</evidence>
<dbReference type="InterPro" id="IPR011009">
    <property type="entry name" value="Kinase-like_dom_sf"/>
</dbReference>
<dbReference type="PROSITE" id="PS00107">
    <property type="entry name" value="PROTEIN_KINASE_ATP"/>
    <property type="match status" value="1"/>
</dbReference>
<proteinExistence type="predicted"/>
<evidence type="ECO:0000256" key="2">
    <source>
        <dbReference type="SAM" id="Phobius"/>
    </source>
</evidence>
<dbReference type="InParanoid" id="A0A0C3AFC6"/>
<dbReference type="InterPro" id="IPR000719">
    <property type="entry name" value="Prot_kinase_dom"/>
</dbReference>
<dbReference type="PROSITE" id="PS50011">
    <property type="entry name" value="PROTEIN_KINASE_DOM"/>
    <property type="match status" value="1"/>
</dbReference>
<keyword evidence="2" id="KW-0812">Transmembrane</keyword>
<keyword evidence="5" id="KW-1185">Reference proteome</keyword>
<keyword evidence="1" id="KW-0067">ATP-binding</keyword>
<reference evidence="5" key="2">
    <citation type="submission" date="2015-01" db="EMBL/GenBank/DDBJ databases">
        <title>Evolutionary Origins and Diversification of the Mycorrhizal Mutualists.</title>
        <authorList>
            <consortium name="DOE Joint Genome Institute"/>
            <consortium name="Mycorrhizal Genomics Consortium"/>
            <person name="Kohler A."/>
            <person name="Kuo A."/>
            <person name="Nagy L.G."/>
            <person name="Floudas D."/>
            <person name="Copeland A."/>
            <person name="Barry K.W."/>
            <person name="Cichocki N."/>
            <person name="Veneault-Fourrey C."/>
            <person name="LaButti K."/>
            <person name="Lindquist E.A."/>
            <person name="Lipzen A."/>
            <person name="Lundell T."/>
            <person name="Morin E."/>
            <person name="Murat C."/>
            <person name="Riley R."/>
            <person name="Ohm R."/>
            <person name="Sun H."/>
            <person name="Tunlid A."/>
            <person name="Henrissat B."/>
            <person name="Grigoriev I.V."/>
            <person name="Hibbett D.S."/>
            <person name="Martin F."/>
        </authorList>
    </citation>
    <scope>NUCLEOTIDE SEQUENCE [LARGE SCALE GENOMIC DNA]</scope>
    <source>
        <strain evidence="5">Foug A</strain>
    </source>
</reference>
<dbReference type="EMBL" id="KN822033">
    <property type="protein sequence ID" value="KIM63612.1"/>
    <property type="molecule type" value="Genomic_DNA"/>
</dbReference>
<dbReference type="GO" id="GO:0005524">
    <property type="term" value="F:ATP binding"/>
    <property type="evidence" value="ECO:0007669"/>
    <property type="project" value="UniProtKB-UniRule"/>
</dbReference>
<name>A0A0C3AFC6_9AGAM</name>
<evidence type="ECO:0000313" key="4">
    <source>
        <dbReference type="EMBL" id="KIM63612.1"/>
    </source>
</evidence>
<keyword evidence="1" id="KW-0547">Nucleotide-binding</keyword>
<sequence length="591" mass="64966">MIKRLLRFIRKLKPKKHDKDHPVIVDSTDPNVPQVNLAEQTATSDHATEPSGSSVATVAPTSTELVLWRPPTVVVPPFSPAPLIYAFCSRVPPTLVQFAAALTLGFLPTIAAQLFLGQHFFSSFLRSSRLERDLMLQRLQESANIAATLRRIFGEGFPSSQDNNTHEEPDHPAVPEIRHLATDPTLAHPAPMQKIPSGAYGPRQLLAPPNVVPMPQLAPINIPEAQEIRYLAADPAFAHLAPMQKIPHGAYAQRLPFASLQSAAKQQTSQGNTAGIHCLAADLAFAHLAPRQKIPSGAYGPRQPVIPPASVPPLAWSGKTVGTFEIGTPPVPHPDPCVSPKKIPRYPPGLGFPNEQFANIPTTPFIPTHLLCANEPGPAQFPSDRFASGAATRGHSGGVELEKCAPGYDYEDADAADARYEKYTISANVINLQAGMYKYKLTRTVGRGANGTVWLGEGARDDAPPMDVAIKVINRKRFFSTWASDKELRQMSTKEGMKILEQRLLEAGGWISGEFSAWLRITFENHPFLTPLIDCFSDKNNFYFAMRYYPENLRLRVSNKACPLQLWQIRLIAAECWLWRSCIACASCTMT</sequence>
<reference evidence="4 5" key="1">
    <citation type="submission" date="2014-04" db="EMBL/GenBank/DDBJ databases">
        <authorList>
            <consortium name="DOE Joint Genome Institute"/>
            <person name="Kuo A."/>
            <person name="Kohler A."/>
            <person name="Nagy L.G."/>
            <person name="Floudas D."/>
            <person name="Copeland A."/>
            <person name="Barry K.W."/>
            <person name="Cichocki N."/>
            <person name="Veneault-Fourrey C."/>
            <person name="LaButti K."/>
            <person name="Lindquist E.A."/>
            <person name="Lipzen A."/>
            <person name="Lundell T."/>
            <person name="Morin E."/>
            <person name="Murat C."/>
            <person name="Sun H."/>
            <person name="Tunlid A."/>
            <person name="Henrissat B."/>
            <person name="Grigoriev I.V."/>
            <person name="Hibbett D.S."/>
            <person name="Martin F."/>
            <person name="Nordberg H.P."/>
            <person name="Cantor M.N."/>
            <person name="Hua S.X."/>
        </authorList>
    </citation>
    <scope>NUCLEOTIDE SEQUENCE [LARGE SCALE GENOMIC DNA]</scope>
    <source>
        <strain evidence="4 5">Foug A</strain>
    </source>
</reference>
<organism evidence="4 5">
    <name type="scientific">Scleroderma citrinum Foug A</name>
    <dbReference type="NCBI Taxonomy" id="1036808"/>
    <lineage>
        <taxon>Eukaryota</taxon>
        <taxon>Fungi</taxon>
        <taxon>Dikarya</taxon>
        <taxon>Basidiomycota</taxon>
        <taxon>Agaricomycotina</taxon>
        <taxon>Agaricomycetes</taxon>
        <taxon>Agaricomycetidae</taxon>
        <taxon>Boletales</taxon>
        <taxon>Sclerodermatineae</taxon>
        <taxon>Sclerodermataceae</taxon>
        <taxon>Scleroderma</taxon>
    </lineage>
</organism>
<dbReference type="InterPro" id="IPR017441">
    <property type="entry name" value="Protein_kinase_ATP_BS"/>
</dbReference>
<dbReference type="Gene3D" id="3.30.200.20">
    <property type="entry name" value="Phosphorylase Kinase, domain 1"/>
    <property type="match status" value="1"/>
</dbReference>
<evidence type="ECO:0000313" key="5">
    <source>
        <dbReference type="Proteomes" id="UP000053989"/>
    </source>
</evidence>
<dbReference type="AlphaFoldDB" id="A0A0C3AFC6"/>
<dbReference type="GO" id="GO:0004672">
    <property type="term" value="F:protein kinase activity"/>
    <property type="evidence" value="ECO:0007669"/>
    <property type="project" value="InterPro"/>
</dbReference>
<gene>
    <name evidence="4" type="ORF">SCLCIDRAFT_732218</name>
</gene>
<dbReference type="OrthoDB" id="2691026at2759"/>
<feature type="transmembrane region" description="Helical" evidence="2">
    <location>
        <begin position="95"/>
        <end position="116"/>
    </location>
</feature>